<dbReference type="InterPro" id="IPR050744">
    <property type="entry name" value="AI-2_Isomerase_LsrG"/>
</dbReference>
<dbReference type="GO" id="GO:0005829">
    <property type="term" value="C:cytosol"/>
    <property type="evidence" value="ECO:0007669"/>
    <property type="project" value="TreeGrafter"/>
</dbReference>
<accession>A0A0W0WMJ3</accession>
<name>A0A0W0WMJ3_9GAMM</name>
<dbReference type="OrthoDB" id="9812192at2"/>
<dbReference type="PANTHER" id="PTHR33336">
    <property type="entry name" value="QUINOL MONOOXYGENASE YGIN-RELATED"/>
    <property type="match status" value="1"/>
</dbReference>
<dbReference type="InterPro" id="IPR007138">
    <property type="entry name" value="ABM_dom"/>
</dbReference>
<evidence type="ECO:0000313" key="2">
    <source>
        <dbReference type="EMBL" id="KTD33573.1"/>
    </source>
</evidence>
<dbReference type="PANTHER" id="PTHR33336:SF3">
    <property type="entry name" value="ABM DOMAIN-CONTAINING PROTEIN"/>
    <property type="match status" value="1"/>
</dbReference>
<dbReference type="PROSITE" id="PS51725">
    <property type="entry name" value="ABM"/>
    <property type="match status" value="1"/>
</dbReference>
<protein>
    <submittedName>
        <fullName evidence="2">Putative monooxygenase YcnE</fullName>
        <ecNumber evidence="2">1.-.-.-</ecNumber>
    </submittedName>
</protein>
<dbReference type="InterPro" id="IPR011008">
    <property type="entry name" value="Dimeric_a/b-barrel"/>
</dbReference>
<dbReference type="GO" id="GO:0004497">
    <property type="term" value="F:monooxygenase activity"/>
    <property type="evidence" value="ECO:0007669"/>
    <property type="project" value="UniProtKB-KW"/>
</dbReference>
<dbReference type="Pfam" id="PF03992">
    <property type="entry name" value="ABM"/>
    <property type="match status" value="1"/>
</dbReference>
<feature type="domain" description="ABM" evidence="1">
    <location>
        <begin position="7"/>
        <end position="96"/>
    </location>
</feature>
<organism evidence="2 3">
    <name type="scientific">Legionella nautarum</name>
    <dbReference type="NCBI Taxonomy" id="45070"/>
    <lineage>
        <taxon>Bacteria</taxon>
        <taxon>Pseudomonadati</taxon>
        <taxon>Pseudomonadota</taxon>
        <taxon>Gammaproteobacteria</taxon>
        <taxon>Legionellales</taxon>
        <taxon>Legionellaceae</taxon>
        <taxon>Legionella</taxon>
    </lineage>
</organism>
<gene>
    <name evidence="2" type="primary">ycnE</name>
    <name evidence="2" type="ORF">Lnau_2324</name>
</gene>
<evidence type="ECO:0000313" key="3">
    <source>
        <dbReference type="Proteomes" id="UP000054725"/>
    </source>
</evidence>
<reference evidence="2 3" key="1">
    <citation type="submission" date="2015-11" db="EMBL/GenBank/DDBJ databases">
        <title>Genomic analysis of 38 Legionella species identifies large and diverse effector repertoires.</title>
        <authorList>
            <person name="Burstein D."/>
            <person name="Amaro F."/>
            <person name="Zusman T."/>
            <person name="Lifshitz Z."/>
            <person name="Cohen O."/>
            <person name="Gilbert J.A."/>
            <person name="Pupko T."/>
            <person name="Shuman H.A."/>
            <person name="Segal G."/>
        </authorList>
    </citation>
    <scope>NUCLEOTIDE SEQUENCE [LARGE SCALE GENOMIC DNA]</scope>
    <source>
        <strain evidence="2 3">ATCC 49506</strain>
    </source>
</reference>
<dbReference type="STRING" id="45070.Lnau_2324"/>
<dbReference type="PATRIC" id="fig|45070.6.peg.2451"/>
<evidence type="ECO:0000259" key="1">
    <source>
        <dbReference type="PROSITE" id="PS51725"/>
    </source>
</evidence>
<keyword evidence="2" id="KW-0560">Oxidoreductase</keyword>
<dbReference type="SUPFAM" id="SSF54909">
    <property type="entry name" value="Dimeric alpha+beta barrel"/>
    <property type="match status" value="1"/>
</dbReference>
<dbReference type="EC" id="1.-.-.-" evidence="2"/>
<dbReference type="Gene3D" id="3.30.70.100">
    <property type="match status" value="1"/>
</dbReference>
<keyword evidence="2" id="KW-0503">Monooxygenase</keyword>
<dbReference type="Proteomes" id="UP000054725">
    <property type="component" value="Unassembled WGS sequence"/>
</dbReference>
<dbReference type="EMBL" id="LNYO01000023">
    <property type="protein sequence ID" value="KTD33573.1"/>
    <property type="molecule type" value="Genomic_DNA"/>
</dbReference>
<sequence>MKTNKEIVCIAHLEAKEGKKEMLLQILQGLIKPSRNEPGCLSYHLHASPENPNMFTFIDKFKNQEAFDYHCETHHVKEAFDNLIPPLVESMTITLHQEIAFAE</sequence>
<dbReference type="RefSeq" id="WP_058505328.1">
    <property type="nucleotide sequence ID" value="NZ_CAAAIF010000005.1"/>
</dbReference>
<proteinExistence type="predicted"/>
<comment type="caution">
    <text evidence="2">The sequence shown here is derived from an EMBL/GenBank/DDBJ whole genome shotgun (WGS) entry which is preliminary data.</text>
</comment>
<keyword evidence="3" id="KW-1185">Reference proteome</keyword>
<dbReference type="AlphaFoldDB" id="A0A0W0WMJ3"/>